<feature type="non-terminal residue" evidence="1">
    <location>
        <position position="1"/>
    </location>
</feature>
<protein>
    <submittedName>
        <fullName evidence="1">Uncharacterized protein</fullName>
    </submittedName>
</protein>
<reference evidence="1" key="1">
    <citation type="journal article" date="2014" name="Front. Microbiol.">
        <title>High frequency of phylogenetically diverse reductive dehalogenase-homologous genes in deep subseafloor sedimentary metagenomes.</title>
        <authorList>
            <person name="Kawai M."/>
            <person name="Futagami T."/>
            <person name="Toyoda A."/>
            <person name="Takaki Y."/>
            <person name="Nishi S."/>
            <person name="Hori S."/>
            <person name="Arai W."/>
            <person name="Tsubouchi T."/>
            <person name="Morono Y."/>
            <person name="Uchiyama I."/>
            <person name="Ito T."/>
            <person name="Fujiyama A."/>
            <person name="Inagaki F."/>
            <person name="Takami H."/>
        </authorList>
    </citation>
    <scope>NUCLEOTIDE SEQUENCE</scope>
    <source>
        <strain evidence="1">Expedition CK06-06</strain>
    </source>
</reference>
<dbReference type="EMBL" id="BARS01004512">
    <property type="protein sequence ID" value="GAF79381.1"/>
    <property type="molecule type" value="Genomic_DNA"/>
</dbReference>
<accession>X0SW62</accession>
<gene>
    <name evidence="1" type="ORF">S01H1_08820</name>
</gene>
<organism evidence="1">
    <name type="scientific">marine sediment metagenome</name>
    <dbReference type="NCBI Taxonomy" id="412755"/>
    <lineage>
        <taxon>unclassified sequences</taxon>
        <taxon>metagenomes</taxon>
        <taxon>ecological metagenomes</taxon>
    </lineage>
</organism>
<comment type="caution">
    <text evidence="1">The sequence shown here is derived from an EMBL/GenBank/DDBJ whole genome shotgun (WGS) entry which is preliminary data.</text>
</comment>
<dbReference type="AlphaFoldDB" id="X0SW62"/>
<proteinExistence type="predicted"/>
<evidence type="ECO:0000313" key="1">
    <source>
        <dbReference type="EMBL" id="GAF79381.1"/>
    </source>
</evidence>
<name>X0SW62_9ZZZZ</name>
<sequence length="60" mass="6868">ECTACGYVFDTCVDEVEGDVHPVLSREVRDAARTRLRDEQRTHLIASGYRLQNFDGRSRP</sequence>